<keyword evidence="2" id="KW-1185">Reference proteome</keyword>
<dbReference type="EMBL" id="KQ980663">
    <property type="protein sequence ID" value="KYN14654.1"/>
    <property type="molecule type" value="Genomic_DNA"/>
</dbReference>
<organism evidence="1 2">
    <name type="scientific">Trachymyrmex cornetzi</name>
    <dbReference type="NCBI Taxonomy" id="471704"/>
    <lineage>
        <taxon>Eukaryota</taxon>
        <taxon>Metazoa</taxon>
        <taxon>Ecdysozoa</taxon>
        <taxon>Arthropoda</taxon>
        <taxon>Hexapoda</taxon>
        <taxon>Insecta</taxon>
        <taxon>Pterygota</taxon>
        <taxon>Neoptera</taxon>
        <taxon>Endopterygota</taxon>
        <taxon>Hymenoptera</taxon>
        <taxon>Apocrita</taxon>
        <taxon>Aculeata</taxon>
        <taxon>Formicoidea</taxon>
        <taxon>Formicidae</taxon>
        <taxon>Myrmicinae</taxon>
        <taxon>Trachymyrmex</taxon>
    </lineage>
</organism>
<evidence type="ECO:0000313" key="2">
    <source>
        <dbReference type="Proteomes" id="UP000078492"/>
    </source>
</evidence>
<dbReference type="InterPro" id="IPR021109">
    <property type="entry name" value="Peptidase_aspartic_dom_sf"/>
</dbReference>
<dbReference type="AlphaFoldDB" id="A0A151J045"/>
<accession>A0A151J045</accession>
<name>A0A151J045_9HYME</name>
<dbReference type="PANTHER" id="PTHR47331">
    <property type="entry name" value="PHD-TYPE DOMAIN-CONTAINING PROTEIN"/>
    <property type="match status" value="1"/>
</dbReference>
<reference evidence="1 2" key="1">
    <citation type="submission" date="2015-09" db="EMBL/GenBank/DDBJ databases">
        <title>Trachymyrmex cornetzi WGS genome.</title>
        <authorList>
            <person name="Nygaard S."/>
            <person name="Hu H."/>
            <person name="Boomsma J."/>
            <person name="Zhang G."/>
        </authorList>
    </citation>
    <scope>NUCLEOTIDE SEQUENCE [LARGE SCALE GENOMIC DNA]</scope>
    <source>
        <strain evidence="1">Tcor2-1</strain>
        <tissue evidence="1">Whole body</tissue>
    </source>
</reference>
<dbReference type="STRING" id="471704.A0A151J045"/>
<protein>
    <submittedName>
        <fullName evidence="1">Uncharacterized protein</fullName>
    </submittedName>
</protein>
<dbReference type="Proteomes" id="UP000078492">
    <property type="component" value="Unassembled WGS sequence"/>
</dbReference>
<sequence>MEVVEELKRQQTTLKSRATRFKTFLENYADSVENRIALESRLEKYNELWYEYHALQTKIDAILPEPDIAERERFEEVFFAVQAAARSKLGQHGINRIESHINRQAENTIQNAPNAINNQTLIRLPVITLPNFNGSYEQWQQFYDTFKAAIKWDTLIIYLMTSKLDPVTKKEWELKVVQEKLSTTKQLVEFINTRCEFLEALHPAQVKDILVKSTQKTNVNKGRSTTVAHVTTNETDECPLCKQMHRLHSCKIFKDLIVESRRAETKRLNLCYNCLSSNHLLQKCTSRNCKHCSKRHHSLLHMNERSNNDAQSTASSNNASASSKDINANLQACESPAATSVSMKTVGPNKFKPEVLLSTAVVYIRDDAGNIHKVRALLDNGSQSNFIAKAACQRLGLQTNATKHSISCLNVTETQITETVQTTIVSSNTTYETNINLFVVNQITRPIPTRAINVNSISLPQHIELADPSFHTPQAVDILLGATVFWDILETDRIQLGAKQPVLQSTKLGIGPPTNTLSHTNVAICGFGQNNDLQAQIEKFWHIEDMPNAKILSKEQSKCEDIF</sequence>
<proteinExistence type="predicted"/>
<gene>
    <name evidence="1" type="ORF">ALC57_13133</name>
</gene>
<dbReference type="Gene3D" id="2.40.70.10">
    <property type="entry name" value="Acid Proteases"/>
    <property type="match status" value="1"/>
</dbReference>
<evidence type="ECO:0000313" key="1">
    <source>
        <dbReference type="EMBL" id="KYN14654.1"/>
    </source>
</evidence>